<evidence type="ECO:0000313" key="1">
    <source>
        <dbReference type="EMBL" id="CAF3692618.1"/>
    </source>
</evidence>
<dbReference type="EMBL" id="CAJOBE010000857">
    <property type="protein sequence ID" value="CAF3692618.1"/>
    <property type="molecule type" value="Genomic_DNA"/>
</dbReference>
<dbReference type="AlphaFoldDB" id="A0A818U426"/>
<reference evidence="1" key="1">
    <citation type="submission" date="2021-02" db="EMBL/GenBank/DDBJ databases">
        <authorList>
            <person name="Nowell W R."/>
        </authorList>
    </citation>
    <scope>NUCLEOTIDE SEQUENCE</scope>
</reference>
<sequence>MLNILVGGIKTLTNDEQRLNNESLQMPSTFSTLTEELLIVKLSIEESNALLEGAKHNQDSSSLPEKANNSQYVSYDGTLRQIIRLDICEWAGIEPDSLQRIAKVFKSLSHLVLVPKDSAILIDWIPLTLLKSWNSKELPSLSVAGSPSNEAKTNLRQWLIDNTHLLTEDSFGVEYQDDWFNLWL</sequence>
<dbReference type="Proteomes" id="UP000663874">
    <property type="component" value="Unassembled WGS sequence"/>
</dbReference>
<accession>A0A818U426</accession>
<proteinExistence type="predicted"/>
<organism evidence="1 2">
    <name type="scientific">Rotaria sordida</name>
    <dbReference type="NCBI Taxonomy" id="392033"/>
    <lineage>
        <taxon>Eukaryota</taxon>
        <taxon>Metazoa</taxon>
        <taxon>Spiralia</taxon>
        <taxon>Gnathifera</taxon>
        <taxon>Rotifera</taxon>
        <taxon>Eurotatoria</taxon>
        <taxon>Bdelloidea</taxon>
        <taxon>Philodinida</taxon>
        <taxon>Philodinidae</taxon>
        <taxon>Rotaria</taxon>
    </lineage>
</organism>
<evidence type="ECO:0000313" key="2">
    <source>
        <dbReference type="Proteomes" id="UP000663874"/>
    </source>
</evidence>
<comment type="caution">
    <text evidence="1">The sequence shown here is derived from an EMBL/GenBank/DDBJ whole genome shotgun (WGS) entry which is preliminary data.</text>
</comment>
<protein>
    <submittedName>
        <fullName evidence="1">Uncharacterized protein</fullName>
    </submittedName>
</protein>
<gene>
    <name evidence="1" type="ORF">FNK824_LOCUS8613</name>
</gene>
<name>A0A818U426_9BILA</name>